<protein>
    <submittedName>
        <fullName evidence="2">Uncharacterized protein</fullName>
    </submittedName>
</protein>
<dbReference type="EMBL" id="CP000828">
    <property type="protein sequence ID" value="ABW31061.1"/>
    <property type="molecule type" value="Genomic_DNA"/>
</dbReference>
<sequence>MTQTKYRMVIEWSEEDQCYVVSLPEFDRVMQPVTDGQTYEEAAKHGQEAIESLMEFYEAEGWTLPAPQMMQMV</sequence>
<evidence type="ECO:0000313" key="1">
    <source>
        <dbReference type="EMBL" id="ABW31061.1"/>
    </source>
</evidence>
<evidence type="ECO:0000313" key="3">
    <source>
        <dbReference type="Proteomes" id="UP000000268"/>
    </source>
</evidence>
<dbReference type="HOGENOM" id="CLU_114047_5_0_3"/>
<dbReference type="STRING" id="329726.AM1_6129"/>
<dbReference type="Proteomes" id="UP000000268">
    <property type="component" value="Chromosome"/>
</dbReference>
<accession>A8ZMM8</accession>
<dbReference type="PANTHER" id="PTHR34504">
    <property type="entry name" value="ANTITOXIN HICB"/>
    <property type="match status" value="1"/>
</dbReference>
<dbReference type="InterPro" id="IPR051404">
    <property type="entry name" value="TA_system_antitoxin"/>
</dbReference>
<dbReference type="PANTHER" id="PTHR34504:SF2">
    <property type="entry name" value="UPF0150 PROTEIN SSL0259"/>
    <property type="match status" value="1"/>
</dbReference>
<reference evidence="2" key="1">
    <citation type="submission" date="2007-09" db="EMBL/GenBank/DDBJ databases">
        <authorList>
            <person name="Touchman J."/>
        </authorList>
    </citation>
    <scope>NUCLEOTIDE SEQUENCE</scope>
    <source>
        <strain evidence="2">MBIC11017</strain>
        <plasmid evidence="2">pREB3</plasmid>
    </source>
</reference>
<dbReference type="EMBL" id="CP000840">
    <property type="protein sequence ID" value="ABW32439.1"/>
    <property type="molecule type" value="Genomic_DNA"/>
</dbReference>
<evidence type="ECO:0000313" key="2">
    <source>
        <dbReference type="EMBL" id="ABW32439.1"/>
    </source>
</evidence>
<reference evidence="2 3" key="2">
    <citation type="journal article" date="2008" name="Proc. Natl. Acad. Sci. U.S.A.">
        <title>Niche adaptation and genome expansion in the chlorophyll d-producing cyanobacterium Acaryochloris marina.</title>
        <authorList>
            <person name="Swingley W.D."/>
            <person name="Chen M."/>
            <person name="Cheung P.C."/>
            <person name="Conrad A.L."/>
            <person name="Dejesa L.C."/>
            <person name="Hao J."/>
            <person name="Honchak B.M."/>
            <person name="Karbach L.E."/>
            <person name="Kurdoglu A."/>
            <person name="Lahiri S."/>
            <person name="Mastrian S.D."/>
            <person name="Miyashita H."/>
            <person name="Page L."/>
            <person name="Ramakrishna P."/>
            <person name="Satoh S."/>
            <person name="Sattley W.M."/>
            <person name="Shimada Y."/>
            <person name="Taylor H.L."/>
            <person name="Tomo T."/>
            <person name="Tsuchiya T."/>
            <person name="Wang Z.T."/>
            <person name="Raymond J."/>
            <person name="Mimuro M."/>
            <person name="Blankenship R.E."/>
            <person name="Touchman J.W."/>
        </authorList>
    </citation>
    <scope>NUCLEOTIDE SEQUENCE [LARGE SCALE GENOMIC DNA]</scope>
    <source>
        <strain evidence="3">MBIC 11017</strain>
        <strain evidence="2">MBIC11017</strain>
        <strain evidence="2">pREB3</strain>
        <plasmid evidence="3">Plasmid pREB3</plasmid>
        <plasmid evidence="2">pREB3</plasmid>
    </source>
</reference>
<dbReference type="RefSeq" id="WP_010479416.1">
    <property type="nucleotide sequence ID" value="NC_009925.1"/>
</dbReference>
<organism evidence="2 3">
    <name type="scientific">Acaryochloris marina (strain MBIC 11017)</name>
    <dbReference type="NCBI Taxonomy" id="329726"/>
    <lineage>
        <taxon>Bacteria</taxon>
        <taxon>Bacillati</taxon>
        <taxon>Cyanobacteriota</taxon>
        <taxon>Cyanophyceae</taxon>
        <taxon>Acaryochloridales</taxon>
        <taxon>Acaryochloridaceae</taxon>
        <taxon>Acaryochloris</taxon>
    </lineage>
</organism>
<dbReference type="InterPro" id="IPR035069">
    <property type="entry name" value="TTHA1013/TTHA0281-like"/>
</dbReference>
<geneLocation type="plasmid" evidence="2 3">
    <name>pREB3</name>
</geneLocation>
<gene>
    <name evidence="1" type="ordered locus">AM1_6129</name>
    <name evidence="2" type="ordered locus">AM1_C0132</name>
</gene>
<dbReference type="AlphaFoldDB" id="A8ZMM8"/>
<dbReference type="Gene3D" id="3.30.160.250">
    <property type="match status" value="1"/>
</dbReference>
<dbReference type="Proteomes" id="UP000000268">
    <property type="component" value="Plasmid pREB3"/>
</dbReference>
<name>A8ZMM8_ACAM1</name>
<dbReference type="KEGG" id="amr:AM1_6129"/>
<proteinExistence type="predicted"/>
<keyword evidence="3" id="KW-1185">Reference proteome</keyword>
<keyword evidence="2" id="KW-0614">Plasmid</keyword>
<dbReference type="SUPFAM" id="SSF143100">
    <property type="entry name" value="TTHA1013/TTHA0281-like"/>
    <property type="match status" value="1"/>
</dbReference>
<dbReference type="eggNOG" id="COG1598">
    <property type="taxonomic scope" value="Bacteria"/>
</dbReference>
<dbReference type="OrthoDB" id="3436513at2"/>
<dbReference type="KEGG" id="amr:AM1_C0132"/>